<keyword evidence="3" id="KW-0645">Protease</keyword>
<dbReference type="RefSeq" id="WP_185143628.1">
    <property type="nucleotide sequence ID" value="NZ_JACJVP010000025.1"/>
</dbReference>
<evidence type="ECO:0000256" key="6">
    <source>
        <dbReference type="ARBA" id="ARBA00022989"/>
    </source>
</evidence>
<name>A0A7X0RR32_9BACL</name>
<evidence type="ECO:0000256" key="5">
    <source>
        <dbReference type="ARBA" id="ARBA00022801"/>
    </source>
</evidence>
<organism evidence="9 10">
    <name type="scientific">Cohnella nanjingensis</name>
    <dbReference type="NCBI Taxonomy" id="1387779"/>
    <lineage>
        <taxon>Bacteria</taxon>
        <taxon>Bacillati</taxon>
        <taxon>Bacillota</taxon>
        <taxon>Bacilli</taxon>
        <taxon>Bacillales</taxon>
        <taxon>Paenibacillaceae</taxon>
        <taxon>Cohnella</taxon>
    </lineage>
</organism>
<keyword evidence="6 8" id="KW-1133">Transmembrane helix</keyword>
<keyword evidence="4 8" id="KW-0812">Transmembrane</keyword>
<dbReference type="AlphaFoldDB" id="A0A7X0RR32"/>
<dbReference type="Pfam" id="PF04647">
    <property type="entry name" value="AgrB"/>
    <property type="match status" value="1"/>
</dbReference>
<dbReference type="GO" id="GO:0009372">
    <property type="term" value="P:quorum sensing"/>
    <property type="evidence" value="ECO:0007669"/>
    <property type="project" value="UniProtKB-KW"/>
</dbReference>
<keyword evidence="5" id="KW-0378">Hydrolase</keyword>
<protein>
    <submittedName>
        <fullName evidence="9">Accessory gene regulator B family protein</fullName>
    </submittedName>
</protein>
<keyword evidence="10" id="KW-1185">Reference proteome</keyword>
<proteinExistence type="predicted"/>
<dbReference type="GO" id="GO:0006508">
    <property type="term" value="P:proteolysis"/>
    <property type="evidence" value="ECO:0007669"/>
    <property type="project" value="UniProtKB-KW"/>
</dbReference>
<keyword evidence="1" id="KW-1003">Cell membrane</keyword>
<keyword evidence="2" id="KW-0673">Quorum sensing</keyword>
<dbReference type="GO" id="GO:0016020">
    <property type="term" value="C:membrane"/>
    <property type="evidence" value="ECO:0007669"/>
    <property type="project" value="InterPro"/>
</dbReference>
<evidence type="ECO:0000256" key="4">
    <source>
        <dbReference type="ARBA" id="ARBA00022692"/>
    </source>
</evidence>
<evidence type="ECO:0000256" key="8">
    <source>
        <dbReference type="SAM" id="Phobius"/>
    </source>
</evidence>
<dbReference type="SMART" id="SM00793">
    <property type="entry name" value="AgrB"/>
    <property type="match status" value="1"/>
</dbReference>
<evidence type="ECO:0000313" key="9">
    <source>
        <dbReference type="EMBL" id="MBB6672149.1"/>
    </source>
</evidence>
<evidence type="ECO:0000256" key="2">
    <source>
        <dbReference type="ARBA" id="ARBA00022654"/>
    </source>
</evidence>
<feature type="transmembrane region" description="Helical" evidence="8">
    <location>
        <begin position="101"/>
        <end position="121"/>
    </location>
</feature>
<feature type="transmembrane region" description="Helical" evidence="8">
    <location>
        <begin position="33"/>
        <end position="66"/>
    </location>
</feature>
<evidence type="ECO:0000313" key="10">
    <source>
        <dbReference type="Proteomes" id="UP000547209"/>
    </source>
</evidence>
<dbReference type="InterPro" id="IPR006741">
    <property type="entry name" value="AgrB"/>
</dbReference>
<evidence type="ECO:0000256" key="7">
    <source>
        <dbReference type="ARBA" id="ARBA00023136"/>
    </source>
</evidence>
<feature type="transmembrane region" description="Helical" evidence="8">
    <location>
        <begin position="78"/>
        <end position="95"/>
    </location>
</feature>
<dbReference type="EMBL" id="JACJVP010000025">
    <property type="protein sequence ID" value="MBB6672149.1"/>
    <property type="molecule type" value="Genomic_DNA"/>
</dbReference>
<dbReference type="GO" id="GO:0008233">
    <property type="term" value="F:peptidase activity"/>
    <property type="evidence" value="ECO:0007669"/>
    <property type="project" value="UniProtKB-KW"/>
</dbReference>
<gene>
    <name evidence="9" type="ORF">H7C19_15830</name>
</gene>
<evidence type="ECO:0000256" key="3">
    <source>
        <dbReference type="ARBA" id="ARBA00022670"/>
    </source>
</evidence>
<feature type="transmembrane region" description="Helical" evidence="8">
    <location>
        <begin position="141"/>
        <end position="164"/>
    </location>
</feature>
<evidence type="ECO:0000256" key="1">
    <source>
        <dbReference type="ARBA" id="ARBA00022475"/>
    </source>
</evidence>
<reference evidence="9 10" key="1">
    <citation type="submission" date="2020-08" db="EMBL/GenBank/DDBJ databases">
        <title>Cohnella phylogeny.</title>
        <authorList>
            <person name="Dunlap C."/>
        </authorList>
    </citation>
    <scope>NUCLEOTIDE SEQUENCE [LARGE SCALE GENOMIC DNA]</scope>
    <source>
        <strain evidence="9 10">DSM 28246</strain>
    </source>
</reference>
<comment type="caution">
    <text evidence="9">The sequence shown here is derived from an EMBL/GenBank/DDBJ whole genome shotgun (WGS) entry which is preliminary data.</text>
</comment>
<accession>A0A7X0RR32</accession>
<sequence>MIENLSEKLAVSLKNAVPDYPGSVARLKFGIHIILNTILTIAVAVILGIVIHDLASVMVILFSFALLRAFSGGIHVKIALLCILVSAVAAALLAMTKELAMPGEVFTALNVISMLLVLVYAPSRIAGQTRIPRRFYPLLKVISLLIVGSNFLLHSDLLAVTWFVQSLTLIRRLKGGESR</sequence>
<keyword evidence="7 8" id="KW-0472">Membrane</keyword>
<dbReference type="Proteomes" id="UP000547209">
    <property type="component" value="Unassembled WGS sequence"/>
</dbReference>